<protein>
    <submittedName>
        <fullName evidence="1">Uncharacterized protein</fullName>
    </submittedName>
</protein>
<dbReference type="GeneID" id="4588610"/>
<accession>A1DA92</accession>
<dbReference type="VEuPathDB" id="FungiDB:NFIA_094020"/>
<dbReference type="KEGG" id="nfi:NFIA_094020"/>
<proteinExistence type="predicted"/>
<gene>
    <name evidence="1" type="ORF">NFIA_094020</name>
</gene>
<name>A1DA92_NEOFI</name>
<dbReference type="EMBL" id="DS027694">
    <property type="protein sequence ID" value="EAW19782.1"/>
    <property type="molecule type" value="Genomic_DNA"/>
</dbReference>
<organism evidence="1 2">
    <name type="scientific">Neosartorya fischeri (strain ATCC 1020 / DSM 3700 / CBS 544.65 / FGSC A1164 / JCM 1740 / NRRL 181 / WB 181)</name>
    <name type="common">Aspergillus fischerianus</name>
    <dbReference type="NCBI Taxonomy" id="331117"/>
    <lineage>
        <taxon>Eukaryota</taxon>
        <taxon>Fungi</taxon>
        <taxon>Dikarya</taxon>
        <taxon>Ascomycota</taxon>
        <taxon>Pezizomycotina</taxon>
        <taxon>Eurotiomycetes</taxon>
        <taxon>Eurotiomycetidae</taxon>
        <taxon>Eurotiales</taxon>
        <taxon>Aspergillaceae</taxon>
        <taxon>Aspergillus</taxon>
        <taxon>Aspergillus subgen. Fumigati</taxon>
    </lineage>
</organism>
<dbReference type="OrthoDB" id="4350068at2759"/>
<sequence>MTIILLRFVKNPAPEEDFVYVTEALHQINPDLRETERTENTITFSSPDHNTDLYDTLLPAWLNPPNPIIDTYLPSRNKTETETNSKLQKLNVVPPTQIIDAD</sequence>
<dbReference type="Proteomes" id="UP000006702">
    <property type="component" value="Unassembled WGS sequence"/>
</dbReference>
<reference evidence="2" key="1">
    <citation type="journal article" date="2008" name="PLoS Genet.">
        <title>Genomic islands in the pathogenic filamentous fungus Aspergillus fumigatus.</title>
        <authorList>
            <person name="Fedorova N.D."/>
            <person name="Khaldi N."/>
            <person name="Joardar V.S."/>
            <person name="Maiti R."/>
            <person name="Amedeo P."/>
            <person name="Anderson M.J."/>
            <person name="Crabtree J."/>
            <person name="Silva J.C."/>
            <person name="Badger J.H."/>
            <person name="Albarraq A."/>
            <person name="Angiuoli S."/>
            <person name="Bussey H."/>
            <person name="Bowyer P."/>
            <person name="Cotty P.J."/>
            <person name="Dyer P.S."/>
            <person name="Egan A."/>
            <person name="Galens K."/>
            <person name="Fraser-Liggett C.M."/>
            <person name="Haas B.J."/>
            <person name="Inman J.M."/>
            <person name="Kent R."/>
            <person name="Lemieux S."/>
            <person name="Malavazi I."/>
            <person name="Orvis J."/>
            <person name="Roemer T."/>
            <person name="Ronning C.M."/>
            <person name="Sundaram J.P."/>
            <person name="Sutton G."/>
            <person name="Turner G."/>
            <person name="Venter J.C."/>
            <person name="White O.R."/>
            <person name="Whitty B.R."/>
            <person name="Youngman P."/>
            <person name="Wolfe K.H."/>
            <person name="Goldman G.H."/>
            <person name="Wortman J.R."/>
            <person name="Jiang B."/>
            <person name="Denning D.W."/>
            <person name="Nierman W.C."/>
        </authorList>
    </citation>
    <scope>NUCLEOTIDE SEQUENCE [LARGE SCALE GENOMIC DNA]</scope>
    <source>
        <strain evidence="2">ATCC 1020 / DSM 3700 / CBS 544.65 / FGSC A1164 / JCM 1740 / NRRL 181 / WB 181</strain>
    </source>
</reference>
<dbReference type="AlphaFoldDB" id="A1DA92"/>
<evidence type="ECO:0000313" key="1">
    <source>
        <dbReference type="EMBL" id="EAW19782.1"/>
    </source>
</evidence>
<evidence type="ECO:0000313" key="2">
    <source>
        <dbReference type="Proteomes" id="UP000006702"/>
    </source>
</evidence>
<keyword evidence="2" id="KW-1185">Reference proteome</keyword>
<dbReference type="RefSeq" id="XP_001261679.1">
    <property type="nucleotide sequence ID" value="XM_001261678.1"/>
</dbReference>
<dbReference type="OMA" id="MTIILLR"/>
<dbReference type="HOGENOM" id="CLU_2278205_0_0_1"/>